<dbReference type="AlphaFoldDB" id="A0A5J6WVT0"/>
<reference evidence="1 2" key="1">
    <citation type="submission" date="2019-05" db="EMBL/GenBank/DDBJ databases">
        <title>OXA-830, a novel chromosomally encoded expanded-spectrum class D beta-lactamase in Aeromonas simiae.</title>
        <authorList>
            <person name="Zhou W."/>
            <person name="Chen Q."/>
        </authorList>
    </citation>
    <scope>NUCLEOTIDE SEQUENCE [LARGE SCALE GENOMIC DNA]</scope>
    <source>
        <strain evidence="1 2">A6</strain>
    </source>
</reference>
<accession>A0A5J6WVT0</accession>
<organism evidence="1 2">
    <name type="scientific">Aeromonas simiae</name>
    <dbReference type="NCBI Taxonomy" id="218936"/>
    <lineage>
        <taxon>Bacteria</taxon>
        <taxon>Pseudomonadati</taxon>
        <taxon>Pseudomonadota</taxon>
        <taxon>Gammaproteobacteria</taxon>
        <taxon>Aeromonadales</taxon>
        <taxon>Aeromonadaceae</taxon>
        <taxon>Aeromonas</taxon>
    </lineage>
</organism>
<proteinExistence type="predicted"/>
<dbReference type="EMBL" id="CP040449">
    <property type="protein sequence ID" value="QFI55256.1"/>
    <property type="molecule type" value="Genomic_DNA"/>
</dbReference>
<dbReference type="Proteomes" id="UP000594034">
    <property type="component" value="Chromosome"/>
</dbReference>
<evidence type="ECO:0000313" key="2">
    <source>
        <dbReference type="Proteomes" id="UP000594034"/>
    </source>
</evidence>
<evidence type="ECO:0000313" key="1">
    <source>
        <dbReference type="EMBL" id="QFI55256.1"/>
    </source>
</evidence>
<keyword evidence="2" id="KW-1185">Reference proteome</keyword>
<dbReference type="RefSeq" id="WP_193001083.1">
    <property type="nucleotide sequence ID" value="NZ_CP040449.1"/>
</dbReference>
<sequence length="135" mass="14900">MIVLALLLVITLHHNLRQFKAHQYQVANTSAERLSTQLQQVTAFLEAMRGQAEERLRSNPESGLTKELFDQMECVDEEQVRIPHLPNGLPPLLAGTLTGHGPLPAPGSERASQFHLALSLSPLLATASNYLANWI</sequence>
<dbReference type="KEGG" id="asim:FE240_11505"/>
<protein>
    <submittedName>
        <fullName evidence="1">Uncharacterized protein</fullName>
    </submittedName>
</protein>
<gene>
    <name evidence="1" type="ORF">FE240_11505</name>
</gene>
<name>A0A5J6WVT0_9GAMM</name>